<protein>
    <recommendedName>
        <fullName evidence="4">Terpene synthase metal-binding domain-containing protein</fullName>
    </recommendedName>
</protein>
<proteinExistence type="predicted"/>
<dbReference type="AlphaFoldDB" id="A0A9Q1Q828"/>
<gene>
    <name evidence="5" type="ORF">Cgig2_016062</name>
</gene>
<comment type="caution">
    <text evidence="5">The sequence shown here is derived from an EMBL/GenBank/DDBJ whole genome shotgun (WGS) entry which is preliminary data.</text>
</comment>
<dbReference type="EMBL" id="JAKOGI010000607">
    <property type="protein sequence ID" value="KAJ8432432.1"/>
    <property type="molecule type" value="Genomic_DNA"/>
</dbReference>
<dbReference type="GO" id="GO:0009507">
    <property type="term" value="C:chloroplast"/>
    <property type="evidence" value="ECO:0007669"/>
    <property type="project" value="TreeGrafter"/>
</dbReference>
<evidence type="ECO:0000256" key="3">
    <source>
        <dbReference type="ARBA" id="ARBA00022842"/>
    </source>
</evidence>
<keyword evidence="2" id="KW-0479">Metal-binding</keyword>
<evidence type="ECO:0000259" key="4">
    <source>
        <dbReference type="Pfam" id="PF03936"/>
    </source>
</evidence>
<feature type="domain" description="Terpene synthase metal-binding" evidence="4">
    <location>
        <begin position="46"/>
        <end position="168"/>
    </location>
</feature>
<accession>A0A9Q1Q828</accession>
<reference evidence="5" key="1">
    <citation type="submission" date="2022-04" db="EMBL/GenBank/DDBJ databases">
        <title>Carnegiea gigantea Genome sequencing and assembly v2.</title>
        <authorList>
            <person name="Copetti D."/>
            <person name="Sanderson M.J."/>
            <person name="Burquez A."/>
            <person name="Wojciechowski M.F."/>
        </authorList>
    </citation>
    <scope>NUCLEOTIDE SEQUENCE</scope>
    <source>
        <strain evidence="5">SGP5-SGP5p</strain>
        <tissue evidence="5">Aerial part</tissue>
    </source>
</reference>
<sequence>MHHYDPLPPPQPLVARFDASNQRKDEDAYWSSTWHSEYNLAALGGSKRSLLVAYFLAMATMFEPEKSKERLAWAKTAIFSEAIDSTFGKEKASWEERNDFVNEFKTLYMSQDYVGNERITQPNTKKAQRLLGPFLSTLNQLALDALAAYGQDTQHQLYQAWDKWLRTWKYEGDRHKGEAELLVHVIELCSGCCFSEDVLSHPHTLCLLDLTNQVCHQLRHLHSHNHNNTKVRLPRPLAFTYV</sequence>
<keyword evidence="3" id="KW-0460">Magnesium</keyword>
<dbReference type="GO" id="GO:0000287">
    <property type="term" value="F:magnesium ion binding"/>
    <property type="evidence" value="ECO:0007669"/>
    <property type="project" value="InterPro"/>
</dbReference>
<name>A0A9Q1Q828_9CARY</name>
<evidence type="ECO:0000256" key="1">
    <source>
        <dbReference type="ARBA" id="ARBA00001946"/>
    </source>
</evidence>
<dbReference type="InterPro" id="IPR008949">
    <property type="entry name" value="Isoprenoid_synthase_dom_sf"/>
</dbReference>
<dbReference type="InterPro" id="IPR050148">
    <property type="entry name" value="Terpene_synthase-like"/>
</dbReference>
<keyword evidence="6" id="KW-1185">Reference proteome</keyword>
<dbReference type="Proteomes" id="UP001153076">
    <property type="component" value="Unassembled WGS sequence"/>
</dbReference>
<dbReference type="GO" id="GO:0010333">
    <property type="term" value="F:terpene synthase activity"/>
    <property type="evidence" value="ECO:0007669"/>
    <property type="project" value="InterPro"/>
</dbReference>
<dbReference type="OrthoDB" id="912129at2759"/>
<organism evidence="5 6">
    <name type="scientific">Carnegiea gigantea</name>
    <dbReference type="NCBI Taxonomy" id="171969"/>
    <lineage>
        <taxon>Eukaryota</taxon>
        <taxon>Viridiplantae</taxon>
        <taxon>Streptophyta</taxon>
        <taxon>Embryophyta</taxon>
        <taxon>Tracheophyta</taxon>
        <taxon>Spermatophyta</taxon>
        <taxon>Magnoliopsida</taxon>
        <taxon>eudicotyledons</taxon>
        <taxon>Gunneridae</taxon>
        <taxon>Pentapetalae</taxon>
        <taxon>Caryophyllales</taxon>
        <taxon>Cactineae</taxon>
        <taxon>Cactaceae</taxon>
        <taxon>Cactoideae</taxon>
        <taxon>Echinocereeae</taxon>
        <taxon>Carnegiea</taxon>
    </lineage>
</organism>
<evidence type="ECO:0000313" key="5">
    <source>
        <dbReference type="EMBL" id="KAJ8432432.1"/>
    </source>
</evidence>
<comment type="cofactor">
    <cofactor evidence="1">
        <name>Mg(2+)</name>
        <dbReference type="ChEBI" id="CHEBI:18420"/>
    </cofactor>
</comment>
<evidence type="ECO:0000256" key="2">
    <source>
        <dbReference type="ARBA" id="ARBA00022723"/>
    </source>
</evidence>
<dbReference type="PANTHER" id="PTHR31739:SF4">
    <property type="entry name" value="ENT-COPALYL DIPHOSPHATE SYNTHASE, CHLOROPLASTIC"/>
    <property type="match status" value="1"/>
</dbReference>
<dbReference type="Pfam" id="PF03936">
    <property type="entry name" value="Terpene_synth_C"/>
    <property type="match status" value="1"/>
</dbReference>
<evidence type="ECO:0000313" key="6">
    <source>
        <dbReference type="Proteomes" id="UP001153076"/>
    </source>
</evidence>
<dbReference type="Gene3D" id="1.10.600.10">
    <property type="entry name" value="Farnesyl Diphosphate Synthase"/>
    <property type="match status" value="1"/>
</dbReference>
<dbReference type="InterPro" id="IPR005630">
    <property type="entry name" value="Terpene_synthase_metal-bd"/>
</dbReference>
<dbReference type="PANTHER" id="PTHR31739">
    <property type="entry name" value="ENT-COPALYL DIPHOSPHATE SYNTHASE, CHLOROPLASTIC"/>
    <property type="match status" value="1"/>
</dbReference>
<dbReference type="SUPFAM" id="SSF48576">
    <property type="entry name" value="Terpenoid synthases"/>
    <property type="match status" value="1"/>
</dbReference>
<dbReference type="GO" id="GO:0009686">
    <property type="term" value="P:gibberellin biosynthetic process"/>
    <property type="evidence" value="ECO:0007669"/>
    <property type="project" value="TreeGrafter"/>
</dbReference>